<dbReference type="EMBL" id="JARBJD010000324">
    <property type="protein sequence ID" value="KAK2943862.1"/>
    <property type="molecule type" value="Genomic_DNA"/>
</dbReference>
<dbReference type="Proteomes" id="UP001281761">
    <property type="component" value="Unassembled WGS sequence"/>
</dbReference>
<evidence type="ECO:0000313" key="1">
    <source>
        <dbReference type="EMBL" id="KAK2943862.1"/>
    </source>
</evidence>
<protein>
    <submittedName>
        <fullName evidence="1">Uncharacterized protein</fullName>
    </submittedName>
</protein>
<evidence type="ECO:0000313" key="2">
    <source>
        <dbReference type="Proteomes" id="UP001281761"/>
    </source>
</evidence>
<proteinExistence type="predicted"/>
<name>A0ABQ9WWH8_9EUKA</name>
<comment type="caution">
    <text evidence="1">The sequence shown here is derived from an EMBL/GenBank/DDBJ whole genome shotgun (WGS) entry which is preliminary data.</text>
</comment>
<sequence length="317" mass="36126">MSRKPRSYDNEPDEFLLFIYHLPRRPYTKHEVVTALRRYFEPFSGGKIIPYEWALQDPNDKGTPTEIMLKMKDPTLIDEICQNPIHVIEIGGSPSTDVPPTKHLIGVSKVSRSRTLIVTPKFPHNLKHSDKREKLYNNHGAHAEVISGMRLTLDNQPSFFVVFPTRSAARTALPALRKKNTVFFCDKTICHSWFRVVGTLSNLSIPPSPDRIDVLNDIAQNIRSFFISKMHATHVLFDLSETSPLSSFEVHFPETARGEQQAIATVACHSMQFSPYPSASPRVRHSILEYSLEHTSSFQTTCWFSSLYIHLSLKALH</sequence>
<keyword evidence="2" id="KW-1185">Reference proteome</keyword>
<gene>
    <name evidence="1" type="ORF">BLNAU_21209</name>
</gene>
<organism evidence="1 2">
    <name type="scientific">Blattamonas nauphoetae</name>
    <dbReference type="NCBI Taxonomy" id="2049346"/>
    <lineage>
        <taxon>Eukaryota</taxon>
        <taxon>Metamonada</taxon>
        <taxon>Preaxostyla</taxon>
        <taxon>Oxymonadida</taxon>
        <taxon>Blattamonas</taxon>
    </lineage>
</organism>
<accession>A0ABQ9WWH8</accession>
<reference evidence="1 2" key="1">
    <citation type="journal article" date="2022" name="bioRxiv">
        <title>Genomics of Preaxostyla Flagellates Illuminates Evolutionary Transitions and the Path Towards Mitochondrial Loss.</title>
        <authorList>
            <person name="Novak L.V.F."/>
            <person name="Treitli S.C."/>
            <person name="Pyrih J."/>
            <person name="Halakuc P."/>
            <person name="Pipaliya S.V."/>
            <person name="Vacek V."/>
            <person name="Brzon O."/>
            <person name="Soukal P."/>
            <person name="Eme L."/>
            <person name="Dacks J.B."/>
            <person name="Karnkowska A."/>
            <person name="Elias M."/>
            <person name="Hampl V."/>
        </authorList>
    </citation>
    <scope>NUCLEOTIDE SEQUENCE [LARGE SCALE GENOMIC DNA]</scope>
    <source>
        <strain evidence="1">NAU3</strain>
        <tissue evidence="1">Gut</tissue>
    </source>
</reference>